<accession>A0A7G7YP68</accession>
<dbReference type="PANTHER" id="PTHR43767">
    <property type="entry name" value="LONG-CHAIN-FATTY-ACID--COA LIGASE"/>
    <property type="match status" value="1"/>
</dbReference>
<dbReference type="AlphaFoldDB" id="A0A7G7YP68"/>
<dbReference type="InterPro" id="IPR020845">
    <property type="entry name" value="AMP-binding_CS"/>
</dbReference>
<dbReference type="EMBL" id="CP046883">
    <property type="protein sequence ID" value="QNH96288.1"/>
    <property type="molecule type" value="Genomic_DNA"/>
</dbReference>
<dbReference type="InterPro" id="IPR000873">
    <property type="entry name" value="AMP-dep_synth/lig_dom"/>
</dbReference>
<keyword evidence="2" id="KW-1185">Reference proteome</keyword>
<protein>
    <submittedName>
        <fullName evidence="1">Long-chain fatty-acid--CoA ligase</fullName>
    </submittedName>
</protein>
<name>A0A7G7YP68_9CORY</name>
<dbReference type="Gene3D" id="3.30.300.30">
    <property type="match status" value="1"/>
</dbReference>
<dbReference type="InterPro" id="IPR045851">
    <property type="entry name" value="AMP-bd_C_sf"/>
</dbReference>
<sequence>MKSTMQEIPFSMSRILHFGATAHRHTTVTTYLGRRPEVTTYGDIAARAGALATGLRDVFGVGIGDRVATFMANCSEHLESMLGVAAMGAIFHPLNRYLMDDQIIHVINHAEDRVIICDPTYSERLVPMLRHCPTVKAVILIGADLRSVNSARALARDHRHNITVRGYEELLDGRSVDYPWPELPETAPAAICYSTGTEGAPKGIVYSHRSIWLHALYLRTADSFGIRNGLKFLCCVPIYHVLSWGVPISAFMCGAPLVFTGRSDSSEHLAHVIADAMPRAAHGSPAIWRSLLEHYKENPPERMTLRIIYSGGQQVPPALIDSWEEMYGVDIIHTWGMTETGPVGTVAHPPAGVAGEARARYRYSQGRFPASMEYRIVDKNGTILPNTDRTAGELQVRGNCVTASYYHSPAAVHGGSASVFRGQQVDNAESRFTEDGWLRTGDISTVNEDGFLTVHDRENDSIRSGGEWIYSAALENYLMERGEVVEAAVVGIPNDKWGQRPLAVVRLSEGLVGDRAMAELLHAAVSNEVPRWMAPEYWTFVSRIPKTSVDKFDKKDIRQSFHDGEYDIIKLRTPGEREE</sequence>
<gene>
    <name evidence="1" type="ORF">GP473_06085</name>
</gene>
<evidence type="ECO:0000313" key="2">
    <source>
        <dbReference type="Proteomes" id="UP000515275"/>
    </source>
</evidence>
<dbReference type="Gene3D" id="3.40.50.12780">
    <property type="entry name" value="N-terminal domain of ligase-like"/>
    <property type="match status" value="1"/>
</dbReference>
<dbReference type="PROSITE" id="PS00455">
    <property type="entry name" value="AMP_BINDING"/>
    <property type="match status" value="1"/>
</dbReference>
<dbReference type="Pfam" id="PF13193">
    <property type="entry name" value="AMP-binding_C"/>
    <property type="match status" value="1"/>
</dbReference>
<dbReference type="NCBIfam" id="NF004143">
    <property type="entry name" value="PRK05620.1"/>
    <property type="match status" value="1"/>
</dbReference>
<dbReference type="Proteomes" id="UP000515275">
    <property type="component" value="Chromosome"/>
</dbReference>
<dbReference type="NCBIfam" id="NF004837">
    <property type="entry name" value="PRK06187.1"/>
    <property type="match status" value="1"/>
</dbReference>
<dbReference type="InterPro" id="IPR025110">
    <property type="entry name" value="AMP-bd_C"/>
</dbReference>
<dbReference type="InterPro" id="IPR042099">
    <property type="entry name" value="ANL_N_sf"/>
</dbReference>
<dbReference type="Pfam" id="PF00501">
    <property type="entry name" value="AMP-binding"/>
    <property type="match status" value="1"/>
</dbReference>
<dbReference type="PANTHER" id="PTHR43767:SF11">
    <property type="entry name" value="MEDIUM-CHAIN-FATTY-ACID--COA LIGASE"/>
    <property type="match status" value="1"/>
</dbReference>
<proteinExistence type="predicted"/>
<evidence type="ECO:0000313" key="1">
    <source>
        <dbReference type="EMBL" id="QNH96288.1"/>
    </source>
</evidence>
<organism evidence="1 2">
    <name type="scientific">Corynebacterium anserum</name>
    <dbReference type="NCBI Taxonomy" id="2684406"/>
    <lineage>
        <taxon>Bacteria</taxon>
        <taxon>Bacillati</taxon>
        <taxon>Actinomycetota</taxon>
        <taxon>Actinomycetes</taxon>
        <taxon>Mycobacteriales</taxon>
        <taxon>Corynebacteriaceae</taxon>
        <taxon>Corynebacterium</taxon>
    </lineage>
</organism>
<dbReference type="KEGG" id="cans:GP473_06085"/>
<dbReference type="RefSeq" id="WP_185770041.1">
    <property type="nucleotide sequence ID" value="NZ_CP046883.1"/>
</dbReference>
<dbReference type="SUPFAM" id="SSF56801">
    <property type="entry name" value="Acetyl-CoA synthetase-like"/>
    <property type="match status" value="1"/>
</dbReference>
<dbReference type="GO" id="GO:0016877">
    <property type="term" value="F:ligase activity, forming carbon-sulfur bonds"/>
    <property type="evidence" value="ECO:0007669"/>
    <property type="project" value="UniProtKB-ARBA"/>
</dbReference>
<keyword evidence="1" id="KW-0436">Ligase</keyword>
<reference evidence="1 2" key="1">
    <citation type="submission" date="2019-12" db="EMBL/GenBank/DDBJ databases">
        <title>Corynebacterium sp. nov., isolated from feces of the Anser Albifrons in China.</title>
        <authorList>
            <person name="Liu Q."/>
        </authorList>
    </citation>
    <scope>NUCLEOTIDE SEQUENCE [LARGE SCALE GENOMIC DNA]</scope>
    <source>
        <strain evidence="1 2">23H37-10</strain>
    </source>
</reference>
<dbReference type="InterPro" id="IPR050237">
    <property type="entry name" value="ATP-dep_AMP-bd_enzyme"/>
</dbReference>